<evidence type="ECO:0000313" key="4">
    <source>
        <dbReference type="Proteomes" id="UP001268089"/>
    </source>
</evidence>
<organism evidence="3 4">
    <name type="scientific">Rhodoferax saidenbachensis</name>
    <dbReference type="NCBI Taxonomy" id="1484693"/>
    <lineage>
        <taxon>Bacteria</taxon>
        <taxon>Pseudomonadati</taxon>
        <taxon>Pseudomonadota</taxon>
        <taxon>Betaproteobacteria</taxon>
        <taxon>Burkholderiales</taxon>
        <taxon>Comamonadaceae</taxon>
        <taxon>Rhodoferax</taxon>
    </lineage>
</organism>
<dbReference type="Proteomes" id="UP001268089">
    <property type="component" value="Unassembled WGS sequence"/>
</dbReference>
<proteinExistence type="predicted"/>
<protein>
    <submittedName>
        <fullName evidence="3">Small Trp-rich protein</fullName>
    </submittedName>
</protein>
<evidence type="ECO:0000256" key="2">
    <source>
        <dbReference type="SAM" id="Phobius"/>
    </source>
</evidence>
<evidence type="ECO:0000256" key="1">
    <source>
        <dbReference type="SAM" id="MobiDB-lite"/>
    </source>
</evidence>
<keyword evidence="4" id="KW-1185">Reference proteome</keyword>
<feature type="compositionally biased region" description="Basic and acidic residues" evidence="1">
    <location>
        <begin position="59"/>
        <end position="69"/>
    </location>
</feature>
<reference evidence="3 4" key="1">
    <citation type="submission" date="2023-07" db="EMBL/GenBank/DDBJ databases">
        <title>Sorghum-associated microbial communities from plants grown in Nebraska, USA.</title>
        <authorList>
            <person name="Schachtman D."/>
        </authorList>
    </citation>
    <scope>NUCLEOTIDE SEQUENCE [LARGE SCALE GENOMIC DNA]</scope>
    <source>
        <strain evidence="3 4">BE308</strain>
    </source>
</reference>
<dbReference type="EMBL" id="JAVDXO010000011">
    <property type="protein sequence ID" value="MDR7308501.1"/>
    <property type="molecule type" value="Genomic_DNA"/>
</dbReference>
<sequence>MYFLGIGLLLMVLKYMEIGPVATWSWLIVLAPFGLAMAWWAWADGTGYTKRKAVERENARKQARIDKNRQAIGTLGSKKRR</sequence>
<gene>
    <name evidence="3" type="ORF">J2X15_003813</name>
</gene>
<name>A0ABU1ZU66_9BURK</name>
<feature type="transmembrane region" description="Helical" evidence="2">
    <location>
        <begin position="24"/>
        <end position="42"/>
    </location>
</feature>
<dbReference type="RefSeq" id="WP_310345896.1">
    <property type="nucleotide sequence ID" value="NZ_JAVDXO010000011.1"/>
</dbReference>
<keyword evidence="2" id="KW-0472">Membrane</keyword>
<dbReference type="NCBIfam" id="TIGR04438">
    <property type="entry name" value="small_Trp_rich"/>
    <property type="match status" value="1"/>
</dbReference>
<accession>A0ABU1ZU66</accession>
<evidence type="ECO:0000313" key="3">
    <source>
        <dbReference type="EMBL" id="MDR7308501.1"/>
    </source>
</evidence>
<dbReference type="InterPro" id="IPR031044">
    <property type="entry name" value="Small_Trp_rich"/>
</dbReference>
<keyword evidence="2" id="KW-1133">Transmembrane helix</keyword>
<comment type="caution">
    <text evidence="3">The sequence shown here is derived from an EMBL/GenBank/DDBJ whole genome shotgun (WGS) entry which is preliminary data.</text>
</comment>
<feature type="region of interest" description="Disordered" evidence="1">
    <location>
        <begin position="59"/>
        <end position="81"/>
    </location>
</feature>
<keyword evidence="2" id="KW-0812">Transmembrane</keyword>